<feature type="region of interest" description="Disordered" evidence="3">
    <location>
        <begin position="197"/>
        <end position="253"/>
    </location>
</feature>
<name>A0A3R7PRS5_PENVA</name>
<dbReference type="InterPro" id="IPR000504">
    <property type="entry name" value="RRM_dom"/>
</dbReference>
<dbReference type="InterPro" id="IPR025715">
    <property type="entry name" value="FoP_C"/>
</dbReference>
<evidence type="ECO:0000259" key="4">
    <source>
        <dbReference type="PROSITE" id="PS50102"/>
    </source>
</evidence>
<dbReference type="PROSITE" id="PS50102">
    <property type="entry name" value="RRM"/>
    <property type="match status" value="1"/>
</dbReference>
<dbReference type="STRING" id="6689.A0A3R7PRS5"/>
<feature type="compositionally biased region" description="Gly residues" evidence="3">
    <location>
        <begin position="90"/>
        <end position="99"/>
    </location>
</feature>
<dbReference type="SUPFAM" id="SSF54928">
    <property type="entry name" value="RNA-binding domain, RBD"/>
    <property type="match status" value="1"/>
</dbReference>
<dbReference type="InterPro" id="IPR051229">
    <property type="entry name" value="ALYREF_mRNA_export"/>
</dbReference>
<proteinExistence type="predicted"/>
<dbReference type="EMBL" id="QCYY01001826">
    <property type="protein sequence ID" value="ROT74965.1"/>
    <property type="molecule type" value="Genomic_DNA"/>
</dbReference>
<evidence type="ECO:0000313" key="6">
    <source>
        <dbReference type="Proteomes" id="UP000283509"/>
    </source>
</evidence>
<dbReference type="SMART" id="SM00361">
    <property type="entry name" value="RRM_1"/>
    <property type="match status" value="1"/>
</dbReference>
<evidence type="ECO:0000256" key="1">
    <source>
        <dbReference type="ARBA" id="ARBA00022884"/>
    </source>
</evidence>
<dbReference type="PANTHER" id="PTHR19965">
    <property type="entry name" value="RNA AND EXPORT FACTOR BINDING PROTEIN"/>
    <property type="match status" value="1"/>
</dbReference>
<feature type="compositionally biased region" description="Gly residues" evidence="3">
    <location>
        <begin position="35"/>
        <end position="65"/>
    </location>
</feature>
<dbReference type="Pfam" id="PF13865">
    <property type="entry name" value="FoP_duplication"/>
    <property type="match status" value="1"/>
</dbReference>
<dbReference type="InterPro" id="IPR012677">
    <property type="entry name" value="Nucleotide-bd_a/b_plait_sf"/>
</dbReference>
<gene>
    <name evidence="5" type="ORF">C7M84_006498</name>
</gene>
<feature type="compositionally biased region" description="Gly residues" evidence="3">
    <location>
        <begin position="229"/>
        <end position="244"/>
    </location>
</feature>
<feature type="domain" description="RRM" evidence="4">
    <location>
        <begin position="106"/>
        <end position="183"/>
    </location>
</feature>
<comment type="caution">
    <text evidence="5">The sequence shown here is derived from an EMBL/GenBank/DDBJ whole genome shotgun (WGS) entry which is preliminary data.</text>
</comment>
<dbReference type="SMART" id="SM01218">
    <property type="entry name" value="FoP_duplication"/>
    <property type="match status" value="1"/>
</dbReference>
<dbReference type="CDD" id="cd12680">
    <property type="entry name" value="RRM_THOC4"/>
    <property type="match status" value="1"/>
</dbReference>
<dbReference type="GO" id="GO:0005634">
    <property type="term" value="C:nucleus"/>
    <property type="evidence" value="ECO:0007669"/>
    <property type="project" value="TreeGrafter"/>
</dbReference>
<dbReference type="SMART" id="SM00360">
    <property type="entry name" value="RRM"/>
    <property type="match status" value="1"/>
</dbReference>
<evidence type="ECO:0000313" key="5">
    <source>
        <dbReference type="EMBL" id="ROT74965.1"/>
    </source>
</evidence>
<dbReference type="InterPro" id="IPR003954">
    <property type="entry name" value="RRM_euk-type"/>
</dbReference>
<dbReference type="Gene3D" id="3.30.70.330">
    <property type="match status" value="1"/>
</dbReference>
<evidence type="ECO:0000256" key="2">
    <source>
        <dbReference type="PROSITE-ProRule" id="PRU00176"/>
    </source>
</evidence>
<sequence>MTAKVDMSLEDIIKANKIKPGNRRGGIRGARGGRGRGGGLRRGAAAGGGGGGGGQTRGRASGGGRPFVSNRAGFGQRGNVEGRWNHDMYQGGGGGGGGRIQQSGPAKLLISNLDFGVSDSDIHELFTEFGTIRSAAVHYDRSGRSLGTAHVSFERHADAIKALKQYNGVQLDGRPMNITMDGGASAVRNTAPVKRLAQGPRPISGASYGGRGGRGIRGSNRRGNTRGSTRGGGRGRGGMGGRGGRNQVVPTAEELDAELDAYVNQVNK</sequence>
<dbReference type="GO" id="GO:0003729">
    <property type="term" value="F:mRNA binding"/>
    <property type="evidence" value="ECO:0007669"/>
    <property type="project" value="TreeGrafter"/>
</dbReference>
<evidence type="ECO:0000256" key="3">
    <source>
        <dbReference type="SAM" id="MobiDB-lite"/>
    </source>
</evidence>
<keyword evidence="1 2" id="KW-0694">RNA-binding</keyword>
<organism evidence="5 6">
    <name type="scientific">Penaeus vannamei</name>
    <name type="common">Whiteleg shrimp</name>
    <name type="synonym">Litopenaeus vannamei</name>
    <dbReference type="NCBI Taxonomy" id="6689"/>
    <lineage>
        <taxon>Eukaryota</taxon>
        <taxon>Metazoa</taxon>
        <taxon>Ecdysozoa</taxon>
        <taxon>Arthropoda</taxon>
        <taxon>Crustacea</taxon>
        <taxon>Multicrustacea</taxon>
        <taxon>Malacostraca</taxon>
        <taxon>Eumalacostraca</taxon>
        <taxon>Eucarida</taxon>
        <taxon>Decapoda</taxon>
        <taxon>Dendrobranchiata</taxon>
        <taxon>Penaeoidea</taxon>
        <taxon>Penaeidae</taxon>
        <taxon>Penaeus</taxon>
    </lineage>
</organism>
<feature type="region of interest" description="Disordered" evidence="3">
    <location>
        <begin position="19"/>
        <end position="103"/>
    </location>
</feature>
<dbReference type="PANTHER" id="PTHR19965:SF82">
    <property type="entry name" value="THO COMPLEX SUBUNIT 4"/>
    <property type="match status" value="1"/>
</dbReference>
<dbReference type="Pfam" id="PF00076">
    <property type="entry name" value="RRM_1"/>
    <property type="match status" value="1"/>
</dbReference>
<accession>A0A3R7PRS5</accession>
<reference evidence="5 6" key="2">
    <citation type="submission" date="2019-01" db="EMBL/GenBank/DDBJ databases">
        <title>The decoding of complex shrimp genome reveals the adaptation for benthos swimmer, frequently molting mechanism and breeding impact on genome.</title>
        <authorList>
            <person name="Sun Y."/>
            <person name="Gao Y."/>
            <person name="Yu Y."/>
        </authorList>
    </citation>
    <scope>NUCLEOTIDE SEQUENCE [LARGE SCALE GENOMIC DNA]</scope>
    <source>
        <tissue evidence="5">Muscle</tissue>
    </source>
</reference>
<dbReference type="InterPro" id="IPR035979">
    <property type="entry name" value="RBD_domain_sf"/>
</dbReference>
<dbReference type="AlphaFoldDB" id="A0A3R7PRS5"/>
<protein>
    <submittedName>
        <fullName evidence="5">Putative THO complex subunit 4</fullName>
    </submittedName>
</protein>
<feature type="compositionally biased region" description="Gly residues" evidence="3">
    <location>
        <begin position="207"/>
        <end position="216"/>
    </location>
</feature>
<feature type="compositionally biased region" description="Basic residues" evidence="3">
    <location>
        <begin position="19"/>
        <end position="34"/>
    </location>
</feature>
<dbReference type="Proteomes" id="UP000283509">
    <property type="component" value="Unassembled WGS sequence"/>
</dbReference>
<keyword evidence="6" id="KW-1185">Reference proteome</keyword>
<dbReference type="GO" id="GO:0006406">
    <property type="term" value="P:mRNA export from nucleus"/>
    <property type="evidence" value="ECO:0007669"/>
    <property type="project" value="TreeGrafter"/>
</dbReference>
<reference evidence="5 6" key="1">
    <citation type="submission" date="2018-04" db="EMBL/GenBank/DDBJ databases">
        <authorList>
            <person name="Zhang X."/>
            <person name="Yuan J."/>
            <person name="Li F."/>
            <person name="Xiang J."/>
        </authorList>
    </citation>
    <scope>NUCLEOTIDE SEQUENCE [LARGE SCALE GENOMIC DNA]</scope>
    <source>
        <tissue evidence="5">Muscle</tissue>
    </source>
</reference>
<dbReference type="OrthoDB" id="1049195at2759"/>